<evidence type="ECO:0000313" key="2">
    <source>
        <dbReference type="Proteomes" id="UP001219037"/>
    </source>
</evidence>
<dbReference type="SUPFAM" id="SSF53774">
    <property type="entry name" value="Glutaminase/Asparaginase"/>
    <property type="match status" value="1"/>
</dbReference>
<proteinExistence type="predicted"/>
<dbReference type="InterPro" id="IPR006034">
    <property type="entry name" value="Asparaginase/glutaminase-like"/>
</dbReference>
<dbReference type="PIRSF" id="PIRSF001220">
    <property type="entry name" value="L-ASNase_gatD"/>
    <property type="match status" value="1"/>
</dbReference>
<dbReference type="Gene3D" id="3.40.50.40">
    <property type="match status" value="1"/>
</dbReference>
<dbReference type="PROSITE" id="PS51732">
    <property type="entry name" value="ASN_GLN_ASE_3"/>
    <property type="match status" value="1"/>
</dbReference>
<name>A0ABY8H4L7_9MICC</name>
<dbReference type="InterPro" id="IPR027473">
    <property type="entry name" value="L-asparaginase_C"/>
</dbReference>
<dbReference type="Proteomes" id="UP001219037">
    <property type="component" value="Chromosome"/>
</dbReference>
<dbReference type="InterPro" id="IPR036152">
    <property type="entry name" value="Asp/glu_Ase-like_sf"/>
</dbReference>
<dbReference type="EMBL" id="CP121252">
    <property type="protein sequence ID" value="WFP16088.1"/>
    <property type="molecule type" value="Genomic_DNA"/>
</dbReference>
<protein>
    <submittedName>
        <fullName evidence="1">Uncharacterized protein</fullName>
    </submittedName>
</protein>
<reference evidence="1 2" key="1">
    <citation type="submission" date="2023-04" db="EMBL/GenBank/DDBJ databases">
        <title>Funneling lignin-derived compounds into biodiesel using alkali-halophilic Citricoccus sp. P2.</title>
        <authorList>
            <person name="Luo C.-B."/>
        </authorList>
    </citation>
    <scope>NUCLEOTIDE SEQUENCE [LARGE SCALE GENOMIC DNA]</scope>
    <source>
        <strain evidence="1 2">P2</strain>
    </source>
</reference>
<dbReference type="RefSeq" id="WP_278157251.1">
    <property type="nucleotide sequence ID" value="NZ_CP121252.1"/>
</dbReference>
<dbReference type="PIRSF" id="PIRSF500176">
    <property type="entry name" value="L_ASNase"/>
    <property type="match status" value="1"/>
</dbReference>
<organism evidence="1 2">
    <name type="scientific">Citricoccus muralis</name>
    <dbReference type="NCBI Taxonomy" id="169134"/>
    <lineage>
        <taxon>Bacteria</taxon>
        <taxon>Bacillati</taxon>
        <taxon>Actinomycetota</taxon>
        <taxon>Actinomycetes</taxon>
        <taxon>Micrococcales</taxon>
        <taxon>Micrococcaceae</taxon>
        <taxon>Citricoccus</taxon>
    </lineage>
</organism>
<gene>
    <name evidence="1" type="ORF">P8192_11915</name>
</gene>
<sequence>MTTRATHGPVVPIYGDGGGVDLVRAGAKPAGMLSPAHARVLQMLLISQKLTGPEPHSAFTSSTF</sequence>
<keyword evidence="2" id="KW-1185">Reference proteome</keyword>
<evidence type="ECO:0000313" key="1">
    <source>
        <dbReference type="EMBL" id="WFP16088.1"/>
    </source>
</evidence>
<accession>A0ABY8H4L7</accession>